<reference evidence="2" key="1">
    <citation type="submission" date="2021-03" db="EMBL/GenBank/DDBJ databases">
        <title>Streptomyces poriferae sp. nov., a novel marine sponge-derived Actinobacteria species with anti-MRSA activity.</title>
        <authorList>
            <person name="Sandoval-Powers M."/>
            <person name="Kralova S."/>
            <person name="Nguyen G.-S."/>
            <person name="Fawwal D."/>
            <person name="Degnes K."/>
            <person name="Klinkenberg G."/>
            <person name="Sletta H."/>
            <person name="Wentzel A."/>
            <person name="Liles M.R."/>
        </authorList>
    </citation>
    <scope>NUCLEOTIDE SEQUENCE</scope>
    <source>
        <strain evidence="2">DSM 41794</strain>
    </source>
</reference>
<dbReference type="Proteomes" id="UP000664167">
    <property type="component" value="Unassembled WGS sequence"/>
</dbReference>
<gene>
    <name evidence="2" type="ORF">J0695_41085</name>
</gene>
<feature type="region of interest" description="Disordered" evidence="1">
    <location>
        <begin position="1"/>
        <end position="41"/>
    </location>
</feature>
<name>A0A939FJ41_9ACTN</name>
<feature type="non-terminal residue" evidence="2">
    <location>
        <position position="1"/>
    </location>
</feature>
<evidence type="ECO:0000256" key="1">
    <source>
        <dbReference type="SAM" id="MobiDB-lite"/>
    </source>
</evidence>
<sequence length="95" mass="9696">VHAAPYEPPADSAPTYSSPTTTGNARITDAQRARAEGRSPVIAPGMQPAGLTAVLAVLLAAAAAIGRPAILLPLLALQAVTAAGWFRLNGMWPAR</sequence>
<dbReference type="AlphaFoldDB" id="A0A939FJ41"/>
<protein>
    <submittedName>
        <fullName evidence="2">Uncharacterized protein</fullName>
    </submittedName>
</protein>
<keyword evidence="3" id="KW-1185">Reference proteome</keyword>
<comment type="caution">
    <text evidence="2">The sequence shown here is derived from an EMBL/GenBank/DDBJ whole genome shotgun (WGS) entry which is preliminary data.</text>
</comment>
<feature type="compositionally biased region" description="Polar residues" evidence="1">
    <location>
        <begin position="14"/>
        <end position="25"/>
    </location>
</feature>
<evidence type="ECO:0000313" key="2">
    <source>
        <dbReference type="EMBL" id="MBO0518070.1"/>
    </source>
</evidence>
<feature type="non-terminal residue" evidence="2">
    <location>
        <position position="95"/>
    </location>
</feature>
<evidence type="ECO:0000313" key="3">
    <source>
        <dbReference type="Proteomes" id="UP000664167"/>
    </source>
</evidence>
<proteinExistence type="predicted"/>
<accession>A0A939FJ41</accession>
<dbReference type="EMBL" id="JAFLRJ010001182">
    <property type="protein sequence ID" value="MBO0518070.1"/>
    <property type="molecule type" value="Genomic_DNA"/>
</dbReference>
<organism evidence="2 3">
    <name type="scientific">Streptomyces beijiangensis</name>
    <dbReference type="NCBI Taxonomy" id="163361"/>
    <lineage>
        <taxon>Bacteria</taxon>
        <taxon>Bacillati</taxon>
        <taxon>Actinomycetota</taxon>
        <taxon>Actinomycetes</taxon>
        <taxon>Kitasatosporales</taxon>
        <taxon>Streptomycetaceae</taxon>
        <taxon>Streptomyces</taxon>
    </lineage>
</organism>